<sequence>MAECDSQREAGCSTGGCGGRCRRDRARRLRAGRASGAQGRPRAPAAGAGGGGGGNNLAVPDGVRTGDPWTASFGQFTPCVMTGEEPLTVTDVTWRADSGLEPTSVETYVVTFDGATFAPSPGIIGTPAEPVSPESWGDIGMLEVREDIVGYEATIPCARFGHRTDPVDEFYVTLSTDGGGVLVRDLRFHYRTPDGEELILQSEWDMGMCGPEMPEEECPP</sequence>
<dbReference type="EMBL" id="BAABHM010000012">
    <property type="protein sequence ID" value="GAA4705952.1"/>
    <property type="molecule type" value="Genomic_DNA"/>
</dbReference>
<evidence type="ECO:0008006" key="4">
    <source>
        <dbReference type="Google" id="ProtNLM"/>
    </source>
</evidence>
<feature type="compositionally biased region" description="Low complexity" evidence="1">
    <location>
        <begin position="32"/>
        <end position="46"/>
    </location>
</feature>
<feature type="region of interest" description="Disordered" evidence="1">
    <location>
        <begin position="29"/>
        <end position="66"/>
    </location>
</feature>
<proteinExistence type="predicted"/>
<comment type="caution">
    <text evidence="2">The sequence shown here is derived from an EMBL/GenBank/DDBJ whole genome shotgun (WGS) entry which is preliminary data.</text>
</comment>
<evidence type="ECO:0000313" key="2">
    <source>
        <dbReference type="EMBL" id="GAA4705952.1"/>
    </source>
</evidence>
<dbReference type="Proteomes" id="UP001500843">
    <property type="component" value="Unassembled WGS sequence"/>
</dbReference>
<keyword evidence="3" id="KW-1185">Reference proteome</keyword>
<protein>
    <recommendedName>
        <fullName evidence="4">LppP/LprE lipoprotein</fullName>
    </recommendedName>
</protein>
<gene>
    <name evidence="2" type="ORF">GCM10023198_29870</name>
</gene>
<reference evidence="3" key="1">
    <citation type="journal article" date="2019" name="Int. J. Syst. Evol. Microbiol.">
        <title>The Global Catalogue of Microorganisms (GCM) 10K type strain sequencing project: providing services to taxonomists for standard genome sequencing and annotation.</title>
        <authorList>
            <consortium name="The Broad Institute Genomics Platform"/>
            <consortium name="The Broad Institute Genome Sequencing Center for Infectious Disease"/>
            <person name="Wu L."/>
            <person name="Ma J."/>
        </authorList>
    </citation>
    <scope>NUCLEOTIDE SEQUENCE [LARGE SCALE GENOMIC DNA]</scope>
    <source>
        <strain evidence="3">JCM 17975</strain>
    </source>
</reference>
<accession>A0ABP8XFP6</accession>
<name>A0ABP8XFP6_9MICO</name>
<evidence type="ECO:0000313" key="3">
    <source>
        <dbReference type="Proteomes" id="UP001500843"/>
    </source>
</evidence>
<evidence type="ECO:0000256" key="1">
    <source>
        <dbReference type="SAM" id="MobiDB-lite"/>
    </source>
</evidence>
<organism evidence="2 3">
    <name type="scientific">Promicromonospora umidemergens</name>
    <dbReference type="NCBI Taxonomy" id="629679"/>
    <lineage>
        <taxon>Bacteria</taxon>
        <taxon>Bacillati</taxon>
        <taxon>Actinomycetota</taxon>
        <taxon>Actinomycetes</taxon>
        <taxon>Micrococcales</taxon>
        <taxon>Promicromonosporaceae</taxon>
        <taxon>Promicromonospora</taxon>
    </lineage>
</organism>